<proteinExistence type="predicted"/>
<dbReference type="Proteomes" id="UP000249016">
    <property type="component" value="Unassembled WGS sequence"/>
</dbReference>
<gene>
    <name evidence="4" type="ORF">HMF3257_01890</name>
</gene>
<dbReference type="RefSeq" id="WP_111340364.1">
    <property type="nucleotide sequence ID" value="NZ_QLII01000001.1"/>
</dbReference>
<dbReference type="PANTHER" id="PTHR43479">
    <property type="entry name" value="ACREF/ENVCD OPERON REPRESSOR-RELATED"/>
    <property type="match status" value="1"/>
</dbReference>
<accession>A0A327NF16</accession>
<dbReference type="OrthoDB" id="6430772at2"/>
<dbReference type="Pfam" id="PF22604">
    <property type="entry name" value="TetR_HI_0893_C"/>
    <property type="match status" value="1"/>
</dbReference>
<protein>
    <submittedName>
        <fullName evidence="4">TetR/AcrR family transcriptional regulator</fullName>
    </submittedName>
</protein>
<name>A0A327NF16_9BACT</name>
<dbReference type="Pfam" id="PF00440">
    <property type="entry name" value="TetR_N"/>
    <property type="match status" value="1"/>
</dbReference>
<comment type="caution">
    <text evidence="4">The sequence shown here is derived from an EMBL/GenBank/DDBJ whole genome shotgun (WGS) entry which is preliminary data.</text>
</comment>
<dbReference type="PRINTS" id="PR00455">
    <property type="entry name" value="HTHTETR"/>
</dbReference>
<feature type="domain" description="HTH tetR-type" evidence="3">
    <location>
        <begin position="6"/>
        <end position="66"/>
    </location>
</feature>
<dbReference type="Gene3D" id="1.10.357.10">
    <property type="entry name" value="Tetracycline Repressor, domain 2"/>
    <property type="match status" value="1"/>
</dbReference>
<dbReference type="SUPFAM" id="SSF48498">
    <property type="entry name" value="Tetracyclin repressor-like, C-terminal domain"/>
    <property type="match status" value="1"/>
</dbReference>
<sequence>MRTKDEAKEKLILDTALRLIMQTGLSGLKMSDLAKEAGVATGTVYIYFDDKPALIQRLYAYLLRKSLSDLNSGIATTDPLRVKIQKMTRNYLNDNLKYPEYTAFFEQYFRSPYFVETEAIRAEEDSVMQPIYELVVEGQQQTIIKEANPDLLVTLVCGMLNELAKQALFSQKNISESDWELTFSVIWDGVKR</sequence>
<dbReference type="AlphaFoldDB" id="A0A327NF16"/>
<evidence type="ECO:0000256" key="2">
    <source>
        <dbReference type="PROSITE-ProRule" id="PRU00335"/>
    </source>
</evidence>
<keyword evidence="1 2" id="KW-0238">DNA-binding</keyword>
<evidence type="ECO:0000259" key="3">
    <source>
        <dbReference type="PROSITE" id="PS50977"/>
    </source>
</evidence>
<reference evidence="4 5" key="1">
    <citation type="submission" date="2018-06" db="EMBL/GenBank/DDBJ databases">
        <title>Spirosoma sp. HMF3257 Genome sequencing and assembly.</title>
        <authorList>
            <person name="Kang H."/>
            <person name="Cha I."/>
            <person name="Kim H."/>
            <person name="Kang J."/>
            <person name="Joh K."/>
        </authorList>
    </citation>
    <scope>NUCLEOTIDE SEQUENCE [LARGE SCALE GENOMIC DNA]</scope>
    <source>
        <strain evidence="4 5">HMF3257</strain>
    </source>
</reference>
<dbReference type="InterPro" id="IPR050624">
    <property type="entry name" value="HTH-type_Tx_Regulator"/>
</dbReference>
<dbReference type="InterPro" id="IPR036271">
    <property type="entry name" value="Tet_transcr_reg_TetR-rel_C_sf"/>
</dbReference>
<dbReference type="InterPro" id="IPR009057">
    <property type="entry name" value="Homeodomain-like_sf"/>
</dbReference>
<dbReference type="SUPFAM" id="SSF46689">
    <property type="entry name" value="Homeodomain-like"/>
    <property type="match status" value="1"/>
</dbReference>
<evidence type="ECO:0000256" key="1">
    <source>
        <dbReference type="ARBA" id="ARBA00023125"/>
    </source>
</evidence>
<dbReference type="PANTHER" id="PTHR43479:SF11">
    <property type="entry name" value="ACREF_ENVCD OPERON REPRESSOR-RELATED"/>
    <property type="match status" value="1"/>
</dbReference>
<dbReference type="EMBL" id="QLII01000001">
    <property type="protein sequence ID" value="RAI73485.1"/>
    <property type="molecule type" value="Genomic_DNA"/>
</dbReference>
<organism evidence="4 5">
    <name type="scientific">Spirosoma telluris</name>
    <dbReference type="NCBI Taxonomy" id="2183553"/>
    <lineage>
        <taxon>Bacteria</taxon>
        <taxon>Pseudomonadati</taxon>
        <taxon>Bacteroidota</taxon>
        <taxon>Cytophagia</taxon>
        <taxon>Cytophagales</taxon>
        <taxon>Cytophagaceae</taxon>
        <taxon>Spirosoma</taxon>
    </lineage>
</organism>
<dbReference type="InterPro" id="IPR001647">
    <property type="entry name" value="HTH_TetR"/>
</dbReference>
<evidence type="ECO:0000313" key="5">
    <source>
        <dbReference type="Proteomes" id="UP000249016"/>
    </source>
</evidence>
<evidence type="ECO:0000313" key="4">
    <source>
        <dbReference type="EMBL" id="RAI73485.1"/>
    </source>
</evidence>
<dbReference type="GO" id="GO:0003677">
    <property type="term" value="F:DNA binding"/>
    <property type="evidence" value="ECO:0007669"/>
    <property type="project" value="UniProtKB-UniRule"/>
</dbReference>
<keyword evidence="5" id="KW-1185">Reference proteome</keyword>
<feature type="DNA-binding region" description="H-T-H motif" evidence="2">
    <location>
        <begin position="29"/>
        <end position="48"/>
    </location>
</feature>
<dbReference type="PROSITE" id="PS50977">
    <property type="entry name" value="HTH_TETR_2"/>
    <property type="match status" value="1"/>
</dbReference>
<dbReference type="InterPro" id="IPR054422">
    <property type="entry name" value="TetR-like_HI_0893_C"/>
</dbReference>